<reference evidence="2 3" key="1">
    <citation type="journal article" date="2022" name="Allergy">
        <title>Genome assembly and annotation of Periplaneta americana reveal a comprehensive cockroach allergen profile.</title>
        <authorList>
            <person name="Wang L."/>
            <person name="Xiong Q."/>
            <person name="Saelim N."/>
            <person name="Wang L."/>
            <person name="Nong W."/>
            <person name="Wan A.T."/>
            <person name="Shi M."/>
            <person name="Liu X."/>
            <person name="Cao Q."/>
            <person name="Hui J.H.L."/>
            <person name="Sookrung N."/>
            <person name="Leung T.F."/>
            <person name="Tungtrongchitr A."/>
            <person name="Tsui S.K.W."/>
        </authorList>
    </citation>
    <scope>NUCLEOTIDE SEQUENCE [LARGE SCALE GENOMIC DNA]</scope>
    <source>
        <strain evidence="2">PWHHKU_190912</strain>
    </source>
</reference>
<organism evidence="2 3">
    <name type="scientific">Periplaneta americana</name>
    <name type="common">American cockroach</name>
    <name type="synonym">Blatta americana</name>
    <dbReference type="NCBI Taxonomy" id="6978"/>
    <lineage>
        <taxon>Eukaryota</taxon>
        <taxon>Metazoa</taxon>
        <taxon>Ecdysozoa</taxon>
        <taxon>Arthropoda</taxon>
        <taxon>Hexapoda</taxon>
        <taxon>Insecta</taxon>
        <taxon>Pterygota</taxon>
        <taxon>Neoptera</taxon>
        <taxon>Polyneoptera</taxon>
        <taxon>Dictyoptera</taxon>
        <taxon>Blattodea</taxon>
        <taxon>Blattoidea</taxon>
        <taxon>Blattidae</taxon>
        <taxon>Blattinae</taxon>
        <taxon>Periplaneta</taxon>
    </lineage>
</organism>
<comment type="caution">
    <text evidence="2">The sequence shown here is derived from an EMBL/GenBank/DDBJ whole genome shotgun (WGS) entry which is preliminary data.</text>
</comment>
<keyword evidence="3" id="KW-1185">Reference proteome</keyword>
<gene>
    <name evidence="2" type="ORF">ANN_20095</name>
</gene>
<dbReference type="Proteomes" id="UP001148838">
    <property type="component" value="Unassembled WGS sequence"/>
</dbReference>
<evidence type="ECO:0000313" key="3">
    <source>
        <dbReference type="Proteomes" id="UP001148838"/>
    </source>
</evidence>
<evidence type="ECO:0000313" key="2">
    <source>
        <dbReference type="EMBL" id="KAJ4431497.1"/>
    </source>
</evidence>
<sequence>MESKHVMVSREGPRPTSWLLASRPHAEAEVDDHPTRMECVRSSVRPFRGGLGLGEDWRACRQSSAVATADAPSVHNGDVDPLLTFFTDEAWFHLHSHISTQNNRYLATKNPHIIYEVPHHAAKEVSSICLNGDGHAVGVVTSEGREIKATLVLSNVTPYITFQKLLPPSSLPEKYRTAVADINYASPVTKINVAVNKFKFFLADPCERMNQPCLITKATIHFNCEAQKSSRLTIVLRMGITQTANRILNHWFESEPLKATLATDAMIGSMVGPDTPGSGYVLLHHMTGQINDVDSAWGFPEGGMGAVTQAMASAATSFGTHIFTGRVS</sequence>
<name>A0ABQ8SCT8_PERAM</name>
<protein>
    <recommendedName>
        <fullName evidence="4">Amine oxidase domain-containing protein</fullName>
    </recommendedName>
</protein>
<dbReference type="PANTHER" id="PTHR10668">
    <property type="entry name" value="PHYTOENE DEHYDROGENASE"/>
    <property type="match status" value="1"/>
</dbReference>
<accession>A0ABQ8SCT8</accession>
<dbReference type="SUPFAM" id="SSF51905">
    <property type="entry name" value="FAD/NAD(P)-binding domain"/>
    <property type="match status" value="2"/>
</dbReference>
<dbReference type="PANTHER" id="PTHR10668:SF103">
    <property type="entry name" value="PYRIDINE NUCLEOTIDE-DISULFIDE OXIDOREDUCTASE DOMAIN-CONTAINING PROTEIN 2"/>
    <property type="match status" value="1"/>
</dbReference>
<evidence type="ECO:0008006" key="4">
    <source>
        <dbReference type="Google" id="ProtNLM"/>
    </source>
</evidence>
<evidence type="ECO:0000256" key="1">
    <source>
        <dbReference type="ARBA" id="ARBA00006046"/>
    </source>
</evidence>
<comment type="similarity">
    <text evidence="1">Belongs to the carotenoid/retinoid oxidoreductase family.</text>
</comment>
<proteinExistence type="inferred from homology"/>
<dbReference type="Gene3D" id="3.50.50.60">
    <property type="entry name" value="FAD/NAD(P)-binding domain"/>
    <property type="match status" value="1"/>
</dbReference>
<dbReference type="InterPro" id="IPR036188">
    <property type="entry name" value="FAD/NAD-bd_sf"/>
</dbReference>
<dbReference type="EMBL" id="JAJSOF020000031">
    <property type="protein sequence ID" value="KAJ4431497.1"/>
    <property type="molecule type" value="Genomic_DNA"/>
</dbReference>